<dbReference type="Proteomes" id="UP000095287">
    <property type="component" value="Unplaced"/>
</dbReference>
<accession>A0A1I7ZP36</accession>
<feature type="region of interest" description="Disordered" evidence="1">
    <location>
        <begin position="1"/>
        <end position="65"/>
    </location>
</feature>
<organism evidence="2 3">
    <name type="scientific">Steinernema glaseri</name>
    <dbReference type="NCBI Taxonomy" id="37863"/>
    <lineage>
        <taxon>Eukaryota</taxon>
        <taxon>Metazoa</taxon>
        <taxon>Ecdysozoa</taxon>
        <taxon>Nematoda</taxon>
        <taxon>Chromadorea</taxon>
        <taxon>Rhabditida</taxon>
        <taxon>Tylenchina</taxon>
        <taxon>Panagrolaimomorpha</taxon>
        <taxon>Strongyloidoidea</taxon>
        <taxon>Steinernematidae</taxon>
        <taxon>Steinernema</taxon>
    </lineage>
</organism>
<sequence>SARQQIIHPVRLHADEEDEGGGPESSGPGGLRGLINMSNAKTTSPSDRSGTTVGVGSEKTARSEC</sequence>
<protein>
    <submittedName>
        <fullName evidence="3">Pecanex-like protein</fullName>
    </submittedName>
</protein>
<dbReference type="AlphaFoldDB" id="A0A1I7ZP36"/>
<feature type="compositionally biased region" description="Gly residues" evidence="1">
    <location>
        <begin position="22"/>
        <end position="32"/>
    </location>
</feature>
<dbReference type="WBParaSite" id="L893_g28518.t1">
    <property type="protein sequence ID" value="L893_g28518.t1"/>
    <property type="gene ID" value="L893_g28518"/>
</dbReference>
<feature type="compositionally biased region" description="Polar residues" evidence="1">
    <location>
        <begin position="36"/>
        <end position="54"/>
    </location>
</feature>
<evidence type="ECO:0000256" key="1">
    <source>
        <dbReference type="SAM" id="MobiDB-lite"/>
    </source>
</evidence>
<evidence type="ECO:0000313" key="2">
    <source>
        <dbReference type="Proteomes" id="UP000095287"/>
    </source>
</evidence>
<keyword evidence="2" id="KW-1185">Reference proteome</keyword>
<reference evidence="3" key="1">
    <citation type="submission" date="2016-11" db="UniProtKB">
        <authorList>
            <consortium name="WormBaseParasite"/>
        </authorList>
    </citation>
    <scope>IDENTIFICATION</scope>
</reference>
<evidence type="ECO:0000313" key="3">
    <source>
        <dbReference type="WBParaSite" id="L893_g28518.t1"/>
    </source>
</evidence>
<proteinExistence type="predicted"/>
<name>A0A1I7ZP36_9BILA</name>